<comment type="caution">
    <text evidence="1">The sequence shown here is derived from an EMBL/GenBank/DDBJ whole genome shotgun (WGS) entry which is preliminary data.</text>
</comment>
<evidence type="ECO:0000313" key="1">
    <source>
        <dbReference type="EMBL" id="KRR07347.1"/>
    </source>
</evidence>
<evidence type="ECO:0000313" key="2">
    <source>
        <dbReference type="Proteomes" id="UP000050863"/>
    </source>
</evidence>
<dbReference type="EMBL" id="LLXZ01000102">
    <property type="protein sequence ID" value="KRR07347.1"/>
    <property type="molecule type" value="Genomic_DNA"/>
</dbReference>
<protein>
    <submittedName>
        <fullName evidence="1">Uncharacterized protein</fullName>
    </submittedName>
</protein>
<keyword evidence="2" id="KW-1185">Reference proteome</keyword>
<dbReference type="AlphaFoldDB" id="A0A0R3LPW8"/>
<name>A0A0R3LPW8_9BRAD</name>
<accession>A0A0R3LPW8</accession>
<dbReference type="STRING" id="280332.CQ12_00745"/>
<reference evidence="1 2" key="1">
    <citation type="submission" date="2014-03" db="EMBL/GenBank/DDBJ databases">
        <title>Bradyrhizobium valentinum sp. nov., isolated from effective nodules of Lupinus mariae-josephae, a lupine endemic of basic-lime soils in Eastern Spain.</title>
        <authorList>
            <person name="Duran D."/>
            <person name="Rey L."/>
            <person name="Navarro A."/>
            <person name="Busquets A."/>
            <person name="Imperial J."/>
            <person name="Ruiz-Argueso T."/>
        </authorList>
    </citation>
    <scope>NUCLEOTIDE SEQUENCE [LARGE SCALE GENOMIC DNA]</scope>
    <source>
        <strain evidence="1 2">PAC68</strain>
    </source>
</reference>
<dbReference type="Proteomes" id="UP000050863">
    <property type="component" value="Unassembled WGS sequence"/>
</dbReference>
<sequence length="74" mass="7780">MGWVGDANGEILVSACDAAVEARTPATRLPRARLQSRDVRDLQAMPPSAIDPSSQLLYKDGGGMKAVKPAVSSQ</sequence>
<gene>
    <name evidence="1" type="ORF">CQ12_00745</name>
</gene>
<organism evidence="1 2">
    <name type="scientific">Bradyrhizobium jicamae</name>
    <dbReference type="NCBI Taxonomy" id="280332"/>
    <lineage>
        <taxon>Bacteria</taxon>
        <taxon>Pseudomonadati</taxon>
        <taxon>Pseudomonadota</taxon>
        <taxon>Alphaproteobacteria</taxon>
        <taxon>Hyphomicrobiales</taxon>
        <taxon>Nitrobacteraceae</taxon>
        <taxon>Bradyrhizobium</taxon>
    </lineage>
</organism>
<proteinExistence type="predicted"/>